<accession>A0AAD6ZY98</accession>
<evidence type="ECO:0000256" key="1">
    <source>
        <dbReference type="SAM" id="Coils"/>
    </source>
</evidence>
<keyword evidence="3" id="KW-0812">Transmembrane</keyword>
<sequence length="398" mass="46035">MHPNPNGRSSGRVPSRAPPAYDANATLWTYSAPAHDSPVGANNPRPSADPNDRTPLLPQNDSASSASQKTWALSVSIFQFLGLMFLIFYVCTGREWMTEDPDSAVRDQLRRQWDKEMQGHQKIRQAWAIEVEQHDAIRVGWEAEHMELIRQWDKEIQGHQKIRQAWAIEVDQHDTIRIGWEAERMELIRQWDIEVKQHDTIRVGWEAERNELIAMRKQLVRDKEDWKDEKRGEARRKKEEQDRIRAKFYWEDLGADQHCLRYSTRQYTARVANVPRQYDPVQACKETAIEINGVKILNPVQCEDRGCSGVIGHWVLADPSCVTHFDGFADKGCTGPGSGRRLIESRLWNLQGGDDWRDMCSTTPADFRGLHFEGPDSCENWGIRGVWGTWNIEDRECF</sequence>
<dbReference type="EMBL" id="JARIHO010000022">
    <property type="protein sequence ID" value="KAJ7343909.1"/>
    <property type="molecule type" value="Genomic_DNA"/>
</dbReference>
<evidence type="ECO:0000256" key="2">
    <source>
        <dbReference type="SAM" id="MobiDB-lite"/>
    </source>
</evidence>
<feature type="region of interest" description="Disordered" evidence="2">
    <location>
        <begin position="1"/>
        <end position="20"/>
    </location>
</feature>
<comment type="caution">
    <text evidence="4">The sequence shown here is derived from an EMBL/GenBank/DDBJ whole genome shotgun (WGS) entry which is preliminary data.</text>
</comment>
<evidence type="ECO:0000256" key="3">
    <source>
        <dbReference type="SAM" id="Phobius"/>
    </source>
</evidence>
<protein>
    <submittedName>
        <fullName evidence="4">Uncharacterized protein</fullName>
    </submittedName>
</protein>
<feature type="coiled-coil region" evidence="1">
    <location>
        <begin position="209"/>
        <end position="243"/>
    </location>
</feature>
<feature type="region of interest" description="Disordered" evidence="2">
    <location>
        <begin position="32"/>
        <end position="63"/>
    </location>
</feature>
<keyword evidence="5" id="KW-1185">Reference proteome</keyword>
<evidence type="ECO:0000313" key="4">
    <source>
        <dbReference type="EMBL" id="KAJ7343909.1"/>
    </source>
</evidence>
<dbReference type="AlphaFoldDB" id="A0AAD6ZY98"/>
<proteinExistence type="predicted"/>
<keyword evidence="1" id="KW-0175">Coiled coil</keyword>
<dbReference type="Proteomes" id="UP001218218">
    <property type="component" value="Unassembled WGS sequence"/>
</dbReference>
<keyword evidence="3" id="KW-0472">Membrane</keyword>
<organism evidence="4 5">
    <name type="scientific">Mycena albidolilacea</name>
    <dbReference type="NCBI Taxonomy" id="1033008"/>
    <lineage>
        <taxon>Eukaryota</taxon>
        <taxon>Fungi</taxon>
        <taxon>Dikarya</taxon>
        <taxon>Basidiomycota</taxon>
        <taxon>Agaricomycotina</taxon>
        <taxon>Agaricomycetes</taxon>
        <taxon>Agaricomycetidae</taxon>
        <taxon>Agaricales</taxon>
        <taxon>Marasmiineae</taxon>
        <taxon>Mycenaceae</taxon>
        <taxon>Mycena</taxon>
    </lineage>
</organism>
<name>A0AAD6ZY98_9AGAR</name>
<gene>
    <name evidence="4" type="ORF">DFH08DRAFT_871444</name>
</gene>
<keyword evidence="3" id="KW-1133">Transmembrane helix</keyword>
<evidence type="ECO:0000313" key="5">
    <source>
        <dbReference type="Proteomes" id="UP001218218"/>
    </source>
</evidence>
<reference evidence="4" key="1">
    <citation type="submission" date="2023-03" db="EMBL/GenBank/DDBJ databases">
        <title>Massive genome expansion in bonnet fungi (Mycena s.s.) driven by repeated elements and novel gene families across ecological guilds.</title>
        <authorList>
            <consortium name="Lawrence Berkeley National Laboratory"/>
            <person name="Harder C.B."/>
            <person name="Miyauchi S."/>
            <person name="Viragh M."/>
            <person name="Kuo A."/>
            <person name="Thoen E."/>
            <person name="Andreopoulos B."/>
            <person name="Lu D."/>
            <person name="Skrede I."/>
            <person name="Drula E."/>
            <person name="Henrissat B."/>
            <person name="Morin E."/>
            <person name="Kohler A."/>
            <person name="Barry K."/>
            <person name="LaButti K."/>
            <person name="Morin E."/>
            <person name="Salamov A."/>
            <person name="Lipzen A."/>
            <person name="Mereny Z."/>
            <person name="Hegedus B."/>
            <person name="Baldrian P."/>
            <person name="Stursova M."/>
            <person name="Weitz H."/>
            <person name="Taylor A."/>
            <person name="Grigoriev I.V."/>
            <person name="Nagy L.G."/>
            <person name="Martin F."/>
            <person name="Kauserud H."/>
        </authorList>
    </citation>
    <scope>NUCLEOTIDE SEQUENCE</scope>
    <source>
        <strain evidence="4">CBHHK002</strain>
    </source>
</reference>
<feature type="transmembrane region" description="Helical" evidence="3">
    <location>
        <begin position="71"/>
        <end position="91"/>
    </location>
</feature>